<feature type="transmembrane region" description="Helical" evidence="1">
    <location>
        <begin position="103"/>
        <end position="122"/>
    </location>
</feature>
<organism evidence="2 3">
    <name type="scientific">Alkalibacter rhizosphaerae</name>
    <dbReference type="NCBI Taxonomy" id="2815577"/>
    <lineage>
        <taxon>Bacteria</taxon>
        <taxon>Bacillati</taxon>
        <taxon>Bacillota</taxon>
        <taxon>Clostridia</taxon>
        <taxon>Eubacteriales</taxon>
        <taxon>Eubacteriaceae</taxon>
        <taxon>Alkalibacter</taxon>
    </lineage>
</organism>
<dbReference type="PANTHER" id="PTHR35867">
    <property type="entry name" value="PROTEIN RSEC"/>
    <property type="match status" value="1"/>
</dbReference>
<evidence type="ECO:0000256" key="1">
    <source>
        <dbReference type="SAM" id="Phobius"/>
    </source>
</evidence>
<keyword evidence="1" id="KW-1133">Transmembrane helix</keyword>
<evidence type="ECO:0000313" key="3">
    <source>
        <dbReference type="Proteomes" id="UP000663499"/>
    </source>
</evidence>
<dbReference type="AlphaFoldDB" id="A0A975AI71"/>
<evidence type="ECO:0000313" key="2">
    <source>
        <dbReference type="EMBL" id="QSX08768.1"/>
    </source>
</evidence>
<sequence length="144" mass="15464">MKEVGIVRNQNGNKAQVSIQRHAACGDCGACHVGRDKMTMNAFAVNAIGAKEGELVEVEMQFTNVMKAAMIAYGIPLVMFFIGAVVGFYMLNPILGAGESPMPAFFAGLGLTALSYMIIRALEKKGVFTKGYEPHITAILDKCD</sequence>
<dbReference type="RefSeq" id="WP_207300109.1">
    <property type="nucleotide sequence ID" value="NZ_CP071444.1"/>
</dbReference>
<dbReference type="PIRSF" id="PIRSF004923">
    <property type="entry name" value="RseC"/>
    <property type="match status" value="1"/>
</dbReference>
<keyword evidence="1" id="KW-0812">Transmembrane</keyword>
<proteinExistence type="predicted"/>
<accession>A0A975AI71</accession>
<dbReference type="InterPro" id="IPR007359">
    <property type="entry name" value="SigmaE_reg_RseC_MucC"/>
</dbReference>
<dbReference type="KEGG" id="alka:J0B03_01365"/>
<feature type="transmembrane region" description="Helical" evidence="1">
    <location>
        <begin position="70"/>
        <end position="91"/>
    </location>
</feature>
<dbReference type="PANTHER" id="PTHR35867:SF1">
    <property type="entry name" value="PROTEIN RSEC"/>
    <property type="match status" value="1"/>
</dbReference>
<reference evidence="2" key="1">
    <citation type="submission" date="2021-03" db="EMBL/GenBank/DDBJ databases">
        <title>Alkalibacter marinus sp. nov., isolated from tidal flat sediment.</title>
        <authorList>
            <person name="Namirimu T."/>
            <person name="Yang J.-A."/>
            <person name="Yang S.-H."/>
            <person name="Kim Y.-J."/>
            <person name="Kwon K.K."/>
        </authorList>
    </citation>
    <scope>NUCLEOTIDE SEQUENCE</scope>
    <source>
        <strain evidence="2">ES005</strain>
    </source>
</reference>
<keyword evidence="1" id="KW-0472">Membrane</keyword>
<protein>
    <submittedName>
        <fullName evidence="2">SoxR reducing system RseC family protein</fullName>
    </submittedName>
</protein>
<gene>
    <name evidence="2" type="ORF">J0B03_01365</name>
</gene>
<dbReference type="Proteomes" id="UP000663499">
    <property type="component" value="Chromosome"/>
</dbReference>
<dbReference type="Pfam" id="PF04246">
    <property type="entry name" value="RseC_MucC"/>
    <property type="match status" value="1"/>
</dbReference>
<keyword evidence="3" id="KW-1185">Reference proteome</keyword>
<dbReference type="EMBL" id="CP071444">
    <property type="protein sequence ID" value="QSX08768.1"/>
    <property type="molecule type" value="Genomic_DNA"/>
</dbReference>
<name>A0A975AI71_9FIRM</name>
<dbReference type="InterPro" id="IPR026268">
    <property type="entry name" value="RseC"/>
</dbReference>